<dbReference type="Proteomes" id="UP000588068">
    <property type="component" value="Unassembled WGS sequence"/>
</dbReference>
<keyword evidence="3" id="KW-0731">Sigma factor</keyword>
<dbReference type="GO" id="GO:0016987">
    <property type="term" value="F:sigma factor activity"/>
    <property type="evidence" value="ECO:0007669"/>
    <property type="project" value="UniProtKB-KW"/>
</dbReference>
<proteinExistence type="inferred from homology"/>
<dbReference type="EMBL" id="JACHHZ010000005">
    <property type="protein sequence ID" value="MBB6095326.1"/>
    <property type="molecule type" value="Genomic_DNA"/>
</dbReference>
<dbReference type="CDD" id="cd06171">
    <property type="entry name" value="Sigma70_r4"/>
    <property type="match status" value="1"/>
</dbReference>
<evidence type="ECO:0000259" key="6">
    <source>
        <dbReference type="Pfam" id="PF08281"/>
    </source>
</evidence>
<dbReference type="GO" id="GO:0006352">
    <property type="term" value="P:DNA-templated transcription initiation"/>
    <property type="evidence" value="ECO:0007669"/>
    <property type="project" value="InterPro"/>
</dbReference>
<comment type="similarity">
    <text evidence="1">Belongs to the sigma-70 factor family. ECF subfamily.</text>
</comment>
<dbReference type="Gene3D" id="1.10.10.10">
    <property type="entry name" value="Winged helix-like DNA-binding domain superfamily/Winged helix DNA-binding domain"/>
    <property type="match status" value="1"/>
</dbReference>
<dbReference type="AlphaFoldDB" id="A0A841HR14"/>
<evidence type="ECO:0000259" key="5">
    <source>
        <dbReference type="Pfam" id="PF04542"/>
    </source>
</evidence>
<name>A0A841HR14_9GAMM</name>
<dbReference type="InterPro" id="IPR007627">
    <property type="entry name" value="RNA_pol_sigma70_r2"/>
</dbReference>
<evidence type="ECO:0000256" key="2">
    <source>
        <dbReference type="ARBA" id="ARBA00023015"/>
    </source>
</evidence>
<evidence type="ECO:0000313" key="8">
    <source>
        <dbReference type="Proteomes" id="UP000588068"/>
    </source>
</evidence>
<dbReference type="Pfam" id="PF04542">
    <property type="entry name" value="Sigma70_r2"/>
    <property type="match status" value="1"/>
</dbReference>
<dbReference type="SUPFAM" id="SSF88946">
    <property type="entry name" value="Sigma2 domain of RNA polymerase sigma factors"/>
    <property type="match status" value="1"/>
</dbReference>
<dbReference type="InterPro" id="IPR014284">
    <property type="entry name" value="RNA_pol_sigma-70_dom"/>
</dbReference>
<feature type="domain" description="RNA polymerase sigma factor 70 region 4 type 2" evidence="6">
    <location>
        <begin position="139"/>
        <end position="192"/>
    </location>
</feature>
<dbReference type="SUPFAM" id="SSF88659">
    <property type="entry name" value="Sigma3 and sigma4 domains of RNA polymerase sigma factors"/>
    <property type="match status" value="1"/>
</dbReference>
<dbReference type="PANTHER" id="PTHR43133:SF62">
    <property type="entry name" value="RNA POLYMERASE SIGMA FACTOR SIGZ"/>
    <property type="match status" value="1"/>
</dbReference>
<dbReference type="RefSeq" id="WP_184334711.1">
    <property type="nucleotide sequence ID" value="NZ_JACHHZ010000005.1"/>
</dbReference>
<reference evidence="7 8" key="1">
    <citation type="submission" date="2020-08" db="EMBL/GenBank/DDBJ databases">
        <title>Genomic Encyclopedia of Type Strains, Phase IV (KMG-IV): sequencing the most valuable type-strain genomes for metagenomic binning, comparative biology and taxonomic classification.</title>
        <authorList>
            <person name="Goeker M."/>
        </authorList>
    </citation>
    <scope>NUCLEOTIDE SEQUENCE [LARGE SCALE GENOMIC DNA]</scope>
    <source>
        <strain evidence="7 8">DSM 26723</strain>
    </source>
</reference>
<keyword evidence="2" id="KW-0805">Transcription regulation</keyword>
<dbReference type="Gene3D" id="1.10.1740.10">
    <property type="match status" value="1"/>
</dbReference>
<evidence type="ECO:0000256" key="4">
    <source>
        <dbReference type="ARBA" id="ARBA00023163"/>
    </source>
</evidence>
<dbReference type="InterPro" id="IPR013324">
    <property type="entry name" value="RNA_pol_sigma_r3/r4-like"/>
</dbReference>
<dbReference type="NCBIfam" id="TIGR02937">
    <property type="entry name" value="sigma70-ECF"/>
    <property type="match status" value="1"/>
</dbReference>
<evidence type="ECO:0000313" key="7">
    <source>
        <dbReference type="EMBL" id="MBB6095326.1"/>
    </source>
</evidence>
<comment type="caution">
    <text evidence="7">The sequence shown here is derived from an EMBL/GenBank/DDBJ whole genome shotgun (WGS) entry which is preliminary data.</text>
</comment>
<dbReference type="InterPro" id="IPR013325">
    <property type="entry name" value="RNA_pol_sigma_r2"/>
</dbReference>
<dbReference type="InterPro" id="IPR013249">
    <property type="entry name" value="RNA_pol_sigma70_r4_t2"/>
</dbReference>
<evidence type="ECO:0000256" key="3">
    <source>
        <dbReference type="ARBA" id="ARBA00023082"/>
    </source>
</evidence>
<dbReference type="InterPro" id="IPR036388">
    <property type="entry name" value="WH-like_DNA-bd_sf"/>
</dbReference>
<sequence length="198" mass="22250">MEDARSIASPQRGDTLLTPTGEVEALLGRCALHDQRALAELYEAVSARVLGLLLRMLRNRAVAEEALQDVMVRVWQRSDQYAAYRGRALTWILSIARYRAIDLLRAQRLQVTLDEVPEEALADPDAEEFSQAVSSQRSRRALDDCMQRLTPEQQRCLSLAYVDGYSQDEIATAIESPLGTVKSWVRRGLASLKRCMDA</sequence>
<organism evidence="7 8">
    <name type="scientific">Povalibacter uvarum</name>
    <dbReference type="NCBI Taxonomy" id="732238"/>
    <lineage>
        <taxon>Bacteria</taxon>
        <taxon>Pseudomonadati</taxon>
        <taxon>Pseudomonadota</taxon>
        <taxon>Gammaproteobacteria</taxon>
        <taxon>Steroidobacterales</taxon>
        <taxon>Steroidobacteraceae</taxon>
        <taxon>Povalibacter</taxon>
    </lineage>
</organism>
<accession>A0A841HR14</accession>
<keyword evidence="8" id="KW-1185">Reference proteome</keyword>
<dbReference type="InterPro" id="IPR039425">
    <property type="entry name" value="RNA_pol_sigma-70-like"/>
</dbReference>
<feature type="domain" description="RNA polymerase sigma-70 region 2" evidence="5">
    <location>
        <begin position="41"/>
        <end position="108"/>
    </location>
</feature>
<evidence type="ECO:0000256" key="1">
    <source>
        <dbReference type="ARBA" id="ARBA00010641"/>
    </source>
</evidence>
<dbReference type="PANTHER" id="PTHR43133">
    <property type="entry name" value="RNA POLYMERASE ECF-TYPE SIGMA FACTO"/>
    <property type="match status" value="1"/>
</dbReference>
<keyword evidence="4" id="KW-0804">Transcription</keyword>
<gene>
    <name evidence="7" type="ORF">HNQ60_004216</name>
</gene>
<protein>
    <submittedName>
        <fullName evidence="7">RNA polymerase sigma-70 factor (ECF subfamily)</fullName>
    </submittedName>
</protein>
<dbReference type="Pfam" id="PF08281">
    <property type="entry name" value="Sigma70_r4_2"/>
    <property type="match status" value="1"/>
</dbReference>
<dbReference type="GO" id="GO:0003677">
    <property type="term" value="F:DNA binding"/>
    <property type="evidence" value="ECO:0007669"/>
    <property type="project" value="InterPro"/>
</dbReference>